<evidence type="ECO:0000256" key="2">
    <source>
        <dbReference type="ARBA" id="ARBA00022723"/>
    </source>
</evidence>
<dbReference type="PROSITE" id="PS00758">
    <property type="entry name" value="ARGE_DAPE_CPG2_1"/>
    <property type="match status" value="1"/>
</dbReference>
<gene>
    <name evidence="7" type="primary">argE</name>
    <name evidence="7" type="ORF">NCTC11343_00947</name>
</gene>
<keyword evidence="5" id="KW-0170">Cobalt</keyword>
<evidence type="ECO:0000256" key="3">
    <source>
        <dbReference type="ARBA" id="ARBA00022801"/>
    </source>
</evidence>
<dbReference type="InterPro" id="IPR011650">
    <property type="entry name" value="Peptidase_M20_dimer"/>
</dbReference>
<dbReference type="SUPFAM" id="SSF55031">
    <property type="entry name" value="Bacterial exopeptidase dimerisation domain"/>
    <property type="match status" value="1"/>
</dbReference>
<evidence type="ECO:0000259" key="6">
    <source>
        <dbReference type="Pfam" id="PF07687"/>
    </source>
</evidence>
<sequence>MKDKQGLFEDALALLKQLIGLSSLSKEEEFTADLIVRFFQERDIKTHRKGNNVWVYNAHYDSTRPTILLNSHHDTVKPNTGYTRDPLAATVEEGKLYGLGSNDAGGCLVSLIAAFLYFYQQTDLKYNFCLVASAEEEISGKNGVESVLDDIGSIDFAIVGEPTLLDLAIAEKGLMVLDCTALGTAGHAARNEGDNAIYKAIRDIEWFQNYTFERTSSTLGPIKMSVTVIQAGSQHNVVPATCNFVVDVRTTDAYSNEETLDIIKSHVKSEVTARSTRLKSSSIPETHPIVKAGVVLGRKVYGSPTMSDQALIPVPSLKLGPGDSARSHMADEFIYIDEIRAGIDLYIAMLEKIV</sequence>
<dbReference type="EC" id="3.5.1.16" evidence="7"/>
<dbReference type="Gene3D" id="3.30.70.360">
    <property type="match status" value="1"/>
</dbReference>
<dbReference type="InterPro" id="IPR001261">
    <property type="entry name" value="ArgE/DapE_CS"/>
</dbReference>
<dbReference type="PANTHER" id="PTHR43808">
    <property type="entry name" value="ACETYLORNITHINE DEACETYLASE"/>
    <property type="match status" value="1"/>
</dbReference>
<reference evidence="7 8" key="1">
    <citation type="submission" date="2018-06" db="EMBL/GenBank/DDBJ databases">
        <authorList>
            <consortium name="Pathogen Informatics"/>
            <person name="Doyle S."/>
        </authorList>
    </citation>
    <scope>NUCLEOTIDE SEQUENCE [LARGE SCALE GENOMIC DNA]</scope>
    <source>
        <strain evidence="7 8">NCTC11343</strain>
    </source>
</reference>
<evidence type="ECO:0000256" key="5">
    <source>
        <dbReference type="ARBA" id="ARBA00023285"/>
    </source>
</evidence>
<feature type="domain" description="Peptidase M20 dimerisation" evidence="6">
    <location>
        <begin position="169"/>
        <end position="270"/>
    </location>
</feature>
<keyword evidence="4" id="KW-0862">Zinc</keyword>
<accession>A0A2X2IQA4</accession>
<evidence type="ECO:0000256" key="1">
    <source>
        <dbReference type="ARBA" id="ARBA00001947"/>
    </source>
</evidence>
<dbReference type="InterPro" id="IPR002933">
    <property type="entry name" value="Peptidase_M20"/>
</dbReference>
<dbReference type="EMBL" id="UAUU01000002">
    <property type="protein sequence ID" value="SPZ84407.1"/>
    <property type="molecule type" value="Genomic_DNA"/>
</dbReference>
<dbReference type="GO" id="GO:0006526">
    <property type="term" value="P:L-arginine biosynthetic process"/>
    <property type="evidence" value="ECO:0007669"/>
    <property type="project" value="TreeGrafter"/>
</dbReference>
<protein>
    <submittedName>
        <fullName evidence="7">Acetylornithine deacetylase</fullName>
        <ecNumber evidence="7">3.5.1.16</ecNumber>
    </submittedName>
</protein>
<organism evidence="7 8">
    <name type="scientific">Sphingobacterium multivorum</name>
    <dbReference type="NCBI Taxonomy" id="28454"/>
    <lineage>
        <taxon>Bacteria</taxon>
        <taxon>Pseudomonadati</taxon>
        <taxon>Bacteroidota</taxon>
        <taxon>Sphingobacteriia</taxon>
        <taxon>Sphingobacteriales</taxon>
        <taxon>Sphingobacteriaceae</taxon>
        <taxon>Sphingobacterium</taxon>
    </lineage>
</organism>
<dbReference type="GO" id="GO:0046872">
    <property type="term" value="F:metal ion binding"/>
    <property type="evidence" value="ECO:0007669"/>
    <property type="project" value="UniProtKB-KW"/>
</dbReference>
<dbReference type="RefSeq" id="WP_112373915.1">
    <property type="nucleotide sequence ID" value="NZ_CP069793.1"/>
</dbReference>
<name>A0A2X2IQA4_SPHMU</name>
<dbReference type="InterPro" id="IPR050072">
    <property type="entry name" value="Peptidase_M20A"/>
</dbReference>
<evidence type="ECO:0000313" key="8">
    <source>
        <dbReference type="Proteomes" id="UP000251241"/>
    </source>
</evidence>
<proteinExistence type="predicted"/>
<dbReference type="AlphaFoldDB" id="A0A2X2IQA4"/>
<dbReference type="Gene3D" id="3.40.630.10">
    <property type="entry name" value="Zn peptidases"/>
    <property type="match status" value="1"/>
</dbReference>
<dbReference type="PANTHER" id="PTHR43808:SF31">
    <property type="entry name" value="N-ACETYL-L-CITRULLINE DEACETYLASE"/>
    <property type="match status" value="1"/>
</dbReference>
<dbReference type="SUPFAM" id="SSF53187">
    <property type="entry name" value="Zn-dependent exopeptidases"/>
    <property type="match status" value="1"/>
</dbReference>
<dbReference type="GO" id="GO:0008777">
    <property type="term" value="F:acetylornithine deacetylase activity"/>
    <property type="evidence" value="ECO:0007669"/>
    <property type="project" value="UniProtKB-EC"/>
</dbReference>
<evidence type="ECO:0000313" key="7">
    <source>
        <dbReference type="EMBL" id="SPZ84407.1"/>
    </source>
</evidence>
<dbReference type="Pfam" id="PF01546">
    <property type="entry name" value="Peptidase_M20"/>
    <property type="match status" value="1"/>
</dbReference>
<keyword evidence="3 7" id="KW-0378">Hydrolase</keyword>
<evidence type="ECO:0000256" key="4">
    <source>
        <dbReference type="ARBA" id="ARBA00022833"/>
    </source>
</evidence>
<dbReference type="InterPro" id="IPR036264">
    <property type="entry name" value="Bact_exopeptidase_dim_dom"/>
</dbReference>
<dbReference type="GeneID" id="97178637"/>
<dbReference type="CDD" id="cd05651">
    <property type="entry name" value="M20_ArgE_DapE-like"/>
    <property type="match status" value="1"/>
</dbReference>
<comment type="cofactor">
    <cofactor evidence="1">
        <name>Zn(2+)</name>
        <dbReference type="ChEBI" id="CHEBI:29105"/>
    </cofactor>
</comment>
<dbReference type="Pfam" id="PF07687">
    <property type="entry name" value="M20_dimer"/>
    <property type="match status" value="1"/>
</dbReference>
<keyword evidence="2" id="KW-0479">Metal-binding</keyword>
<dbReference type="Proteomes" id="UP000251241">
    <property type="component" value="Unassembled WGS sequence"/>
</dbReference>